<evidence type="ECO:0000313" key="3">
    <source>
        <dbReference type="EMBL" id="KZO90227.1"/>
    </source>
</evidence>
<dbReference type="Pfam" id="PF00035">
    <property type="entry name" value="dsrm"/>
    <property type="match status" value="1"/>
</dbReference>
<evidence type="ECO:0000259" key="2">
    <source>
        <dbReference type="PROSITE" id="PS50137"/>
    </source>
</evidence>
<dbReference type="CDD" id="cd00048">
    <property type="entry name" value="DSRM_SF"/>
    <property type="match status" value="1"/>
</dbReference>
<dbReference type="OrthoDB" id="3246846at2759"/>
<dbReference type="PROSITE" id="PS50137">
    <property type="entry name" value="DS_RBD"/>
    <property type="match status" value="1"/>
</dbReference>
<proteinExistence type="predicted"/>
<dbReference type="GO" id="GO:0003723">
    <property type="term" value="F:RNA binding"/>
    <property type="evidence" value="ECO:0007669"/>
    <property type="project" value="UniProtKB-UniRule"/>
</dbReference>
<reference evidence="3 4" key="1">
    <citation type="journal article" date="2016" name="Mol. Biol. Evol.">
        <title>Comparative Genomics of Early-Diverging Mushroom-Forming Fungi Provides Insights into the Origins of Lignocellulose Decay Capabilities.</title>
        <authorList>
            <person name="Nagy L.G."/>
            <person name="Riley R."/>
            <person name="Tritt A."/>
            <person name="Adam C."/>
            <person name="Daum C."/>
            <person name="Floudas D."/>
            <person name="Sun H."/>
            <person name="Yadav J.S."/>
            <person name="Pangilinan J."/>
            <person name="Larsson K.H."/>
            <person name="Matsuura K."/>
            <person name="Barry K."/>
            <person name="Labutti K."/>
            <person name="Kuo R."/>
            <person name="Ohm R.A."/>
            <person name="Bhattacharya S.S."/>
            <person name="Shirouzu T."/>
            <person name="Yoshinaga Y."/>
            <person name="Martin F.M."/>
            <person name="Grigoriev I.V."/>
            <person name="Hibbett D.S."/>
        </authorList>
    </citation>
    <scope>NUCLEOTIDE SEQUENCE [LARGE SCALE GENOMIC DNA]</scope>
    <source>
        <strain evidence="3 4">TUFC12733</strain>
    </source>
</reference>
<gene>
    <name evidence="3" type="ORF">CALVIDRAFT_603133</name>
</gene>
<dbReference type="Proteomes" id="UP000076738">
    <property type="component" value="Unassembled WGS sequence"/>
</dbReference>
<sequence>MSTGAGPGSRSDYSMQLHNFFQKEENRGNGGRLAFSEQGMGPAHNPVWTINVHIDGEVWGTSSDVRKQVAKNWAAREAMIQFRIPFLDE</sequence>
<dbReference type="SUPFAM" id="SSF54768">
    <property type="entry name" value="dsRNA-binding domain-like"/>
    <property type="match status" value="1"/>
</dbReference>
<protein>
    <recommendedName>
        <fullName evidence="2">DRBM domain-containing protein</fullName>
    </recommendedName>
</protein>
<evidence type="ECO:0000313" key="4">
    <source>
        <dbReference type="Proteomes" id="UP000076738"/>
    </source>
</evidence>
<dbReference type="AlphaFoldDB" id="A0A167G6L5"/>
<name>A0A167G6L5_CALVF</name>
<dbReference type="EMBL" id="KV417348">
    <property type="protein sequence ID" value="KZO90227.1"/>
    <property type="molecule type" value="Genomic_DNA"/>
</dbReference>
<evidence type="ECO:0000256" key="1">
    <source>
        <dbReference type="PROSITE-ProRule" id="PRU00266"/>
    </source>
</evidence>
<keyword evidence="4" id="KW-1185">Reference proteome</keyword>
<dbReference type="Gene3D" id="3.30.160.20">
    <property type="match status" value="1"/>
</dbReference>
<keyword evidence="1" id="KW-0694">RNA-binding</keyword>
<accession>A0A167G6L5</accession>
<feature type="domain" description="DRBM" evidence="2">
    <location>
        <begin position="12"/>
        <end position="84"/>
    </location>
</feature>
<dbReference type="InterPro" id="IPR014720">
    <property type="entry name" value="dsRBD_dom"/>
</dbReference>
<organism evidence="3 4">
    <name type="scientific">Calocera viscosa (strain TUFC12733)</name>
    <dbReference type="NCBI Taxonomy" id="1330018"/>
    <lineage>
        <taxon>Eukaryota</taxon>
        <taxon>Fungi</taxon>
        <taxon>Dikarya</taxon>
        <taxon>Basidiomycota</taxon>
        <taxon>Agaricomycotina</taxon>
        <taxon>Dacrymycetes</taxon>
        <taxon>Dacrymycetales</taxon>
        <taxon>Dacrymycetaceae</taxon>
        <taxon>Calocera</taxon>
    </lineage>
</organism>